<keyword evidence="2 6" id="KW-0812">Transmembrane</keyword>
<dbReference type="InterPro" id="IPR036259">
    <property type="entry name" value="MFS_trans_sf"/>
</dbReference>
<proteinExistence type="predicted"/>
<sequence length="453" mass="44533">MLIPVVLAAALMNAAMVAASAVSTILIADQLAPALAGLPNTAGVLGTAAGAVVVGRWSARLGRAQALRTGYGIAVAGGALTVLAAVGAPVALLFLGMFLLGTGNAASLLSRYAAAEAVSPARRAAAMSTVVWAGTAGAAGGPFLLEPAKSFAESAGLPALCGPFLLAVTTAFAALLAAGKIRPTPAHGAGTEPAPRSTGVEPSPRGTDTEPVSPSAAVETAPRSTAVEPAPRSTGIGAASRSTALVAAGVMLVGQLVMVALMTSVPVHAHHHGQGLGVLGLMLSAHTLGMFALAPVTGWWIDRAGPKPTILAGLATVTVSALVIAGPAGMAFTPGLFLLGYGWNLCYLGGSALLSSAAADSPAARAKLESKAEAWVWAVSALATAASTLLFAAGGFMLLSGVSIALAVPTLVAVLTYRPGSPRAVTSLAGCQQQKASVPCSPDLSGSTTRPGL</sequence>
<feature type="chain" id="PRO_5020792105" evidence="7">
    <location>
        <begin position="22"/>
        <end position="453"/>
    </location>
</feature>
<evidence type="ECO:0000256" key="7">
    <source>
        <dbReference type="SAM" id="SignalP"/>
    </source>
</evidence>
<feature type="transmembrane region" description="Helical" evidence="6">
    <location>
        <begin position="92"/>
        <end position="112"/>
    </location>
</feature>
<dbReference type="RefSeq" id="WP_133979948.1">
    <property type="nucleotide sequence ID" value="NZ_SOCE01000001.1"/>
</dbReference>
<feature type="region of interest" description="Disordered" evidence="5">
    <location>
        <begin position="184"/>
        <end position="235"/>
    </location>
</feature>
<keyword evidence="3 6" id="KW-1133">Transmembrane helix</keyword>
<dbReference type="SUPFAM" id="SSF103473">
    <property type="entry name" value="MFS general substrate transporter"/>
    <property type="match status" value="1"/>
</dbReference>
<evidence type="ECO:0000256" key="5">
    <source>
        <dbReference type="SAM" id="MobiDB-lite"/>
    </source>
</evidence>
<comment type="subcellular location">
    <subcellularLocation>
        <location evidence="1">Cell membrane</location>
        <topology evidence="1">Multi-pass membrane protein</topology>
    </subcellularLocation>
</comment>
<keyword evidence="7" id="KW-0732">Signal</keyword>
<keyword evidence="10" id="KW-1185">Reference proteome</keyword>
<dbReference type="AlphaFoldDB" id="A0A4R7TEK6"/>
<dbReference type="Proteomes" id="UP000295151">
    <property type="component" value="Unassembled WGS sequence"/>
</dbReference>
<dbReference type="EMBL" id="SOCE01000001">
    <property type="protein sequence ID" value="TDU89956.1"/>
    <property type="molecule type" value="Genomic_DNA"/>
</dbReference>
<feature type="transmembrane region" description="Helical" evidence="6">
    <location>
        <begin position="66"/>
        <end position="86"/>
    </location>
</feature>
<feature type="transmembrane region" description="Helical" evidence="6">
    <location>
        <begin position="310"/>
        <end position="330"/>
    </location>
</feature>
<feature type="signal peptide" evidence="7">
    <location>
        <begin position="1"/>
        <end position="21"/>
    </location>
</feature>
<keyword evidence="4 6" id="KW-0472">Membrane</keyword>
<accession>A0A4R7TEK6</accession>
<feature type="transmembrane region" description="Helical" evidence="6">
    <location>
        <begin position="157"/>
        <end position="178"/>
    </location>
</feature>
<dbReference type="InterPro" id="IPR011701">
    <property type="entry name" value="MFS"/>
</dbReference>
<evidence type="ECO:0000313" key="10">
    <source>
        <dbReference type="Proteomes" id="UP000295151"/>
    </source>
</evidence>
<organism evidence="9 10">
    <name type="scientific">Kribbella voronezhensis</name>
    <dbReference type="NCBI Taxonomy" id="2512212"/>
    <lineage>
        <taxon>Bacteria</taxon>
        <taxon>Bacillati</taxon>
        <taxon>Actinomycetota</taxon>
        <taxon>Actinomycetes</taxon>
        <taxon>Propionibacteriales</taxon>
        <taxon>Kribbellaceae</taxon>
        <taxon>Kribbella</taxon>
    </lineage>
</organism>
<dbReference type="PANTHER" id="PTHR23534">
    <property type="entry name" value="MFS PERMEASE"/>
    <property type="match status" value="1"/>
</dbReference>
<feature type="transmembrane region" description="Helical" evidence="6">
    <location>
        <begin position="336"/>
        <end position="354"/>
    </location>
</feature>
<evidence type="ECO:0000256" key="4">
    <source>
        <dbReference type="ARBA" id="ARBA00023136"/>
    </source>
</evidence>
<dbReference type="PANTHER" id="PTHR23534:SF1">
    <property type="entry name" value="MAJOR FACILITATOR SUPERFAMILY PROTEIN"/>
    <property type="match status" value="1"/>
</dbReference>
<protein>
    <submittedName>
        <fullName evidence="9">MFS transporter</fullName>
    </submittedName>
</protein>
<dbReference type="Gene3D" id="1.20.1250.20">
    <property type="entry name" value="MFS general substrate transporter like domains"/>
    <property type="match status" value="2"/>
</dbReference>
<feature type="domain" description="Major facilitator superfamily (MFS) profile" evidence="8">
    <location>
        <begin position="1"/>
        <end position="418"/>
    </location>
</feature>
<dbReference type="InterPro" id="IPR020846">
    <property type="entry name" value="MFS_dom"/>
</dbReference>
<evidence type="ECO:0000256" key="3">
    <source>
        <dbReference type="ARBA" id="ARBA00022989"/>
    </source>
</evidence>
<feature type="transmembrane region" description="Helical" evidence="6">
    <location>
        <begin position="374"/>
        <end position="392"/>
    </location>
</feature>
<evidence type="ECO:0000259" key="8">
    <source>
        <dbReference type="PROSITE" id="PS50850"/>
    </source>
</evidence>
<feature type="transmembrane region" description="Helical" evidence="6">
    <location>
        <begin position="31"/>
        <end position="54"/>
    </location>
</feature>
<comment type="caution">
    <text evidence="9">The sequence shown here is derived from an EMBL/GenBank/DDBJ whole genome shotgun (WGS) entry which is preliminary data.</text>
</comment>
<feature type="transmembrane region" description="Helical" evidence="6">
    <location>
        <begin position="277"/>
        <end position="301"/>
    </location>
</feature>
<feature type="transmembrane region" description="Helical" evidence="6">
    <location>
        <begin position="398"/>
        <end position="417"/>
    </location>
</feature>
<reference evidence="9 10" key="1">
    <citation type="submission" date="2019-03" db="EMBL/GenBank/DDBJ databases">
        <title>Genomic Encyclopedia of Type Strains, Phase III (KMG-III): the genomes of soil and plant-associated and newly described type strains.</title>
        <authorList>
            <person name="Whitman W."/>
        </authorList>
    </citation>
    <scope>NUCLEOTIDE SEQUENCE [LARGE SCALE GENOMIC DNA]</scope>
    <source>
        <strain evidence="9 10">VKM Ac-2575</strain>
    </source>
</reference>
<dbReference type="OrthoDB" id="9776171at2"/>
<dbReference type="PROSITE" id="PS50850">
    <property type="entry name" value="MFS"/>
    <property type="match status" value="1"/>
</dbReference>
<feature type="transmembrane region" description="Helical" evidence="6">
    <location>
        <begin position="244"/>
        <end position="265"/>
    </location>
</feature>
<evidence type="ECO:0000256" key="6">
    <source>
        <dbReference type="SAM" id="Phobius"/>
    </source>
</evidence>
<gene>
    <name evidence="9" type="ORF">EV138_3537</name>
</gene>
<feature type="transmembrane region" description="Helical" evidence="6">
    <location>
        <begin position="124"/>
        <end position="145"/>
    </location>
</feature>
<evidence type="ECO:0000256" key="1">
    <source>
        <dbReference type="ARBA" id="ARBA00004651"/>
    </source>
</evidence>
<dbReference type="GO" id="GO:0022857">
    <property type="term" value="F:transmembrane transporter activity"/>
    <property type="evidence" value="ECO:0007669"/>
    <property type="project" value="InterPro"/>
</dbReference>
<dbReference type="GO" id="GO:0005886">
    <property type="term" value="C:plasma membrane"/>
    <property type="evidence" value="ECO:0007669"/>
    <property type="project" value="UniProtKB-SubCell"/>
</dbReference>
<evidence type="ECO:0000256" key="2">
    <source>
        <dbReference type="ARBA" id="ARBA00022692"/>
    </source>
</evidence>
<dbReference type="Pfam" id="PF07690">
    <property type="entry name" value="MFS_1"/>
    <property type="match status" value="1"/>
</dbReference>
<evidence type="ECO:0000313" key="9">
    <source>
        <dbReference type="EMBL" id="TDU89956.1"/>
    </source>
</evidence>
<name>A0A4R7TEK6_9ACTN</name>